<keyword evidence="2" id="KW-1185">Reference proteome</keyword>
<accession>A0AAW0UCM1</accession>
<reference evidence="1 2" key="1">
    <citation type="submission" date="2023-03" db="EMBL/GenBank/DDBJ databases">
        <title>High-quality genome of Scylla paramamosain provides insights in environmental adaptation.</title>
        <authorList>
            <person name="Zhang L."/>
        </authorList>
    </citation>
    <scope>NUCLEOTIDE SEQUENCE [LARGE SCALE GENOMIC DNA]</scope>
    <source>
        <strain evidence="1">LZ_2023a</strain>
        <tissue evidence="1">Muscle</tissue>
    </source>
</reference>
<name>A0AAW0UCM1_SCYPA</name>
<comment type="caution">
    <text evidence="1">The sequence shown here is derived from an EMBL/GenBank/DDBJ whole genome shotgun (WGS) entry which is preliminary data.</text>
</comment>
<dbReference type="PANTHER" id="PTHR36693">
    <property type="entry name" value="GH02722P"/>
    <property type="match status" value="1"/>
</dbReference>
<evidence type="ECO:0000313" key="2">
    <source>
        <dbReference type="Proteomes" id="UP001487740"/>
    </source>
</evidence>
<dbReference type="Pfam" id="PF16065">
    <property type="entry name" value="DUF4807"/>
    <property type="match status" value="1"/>
</dbReference>
<proteinExistence type="predicted"/>
<organism evidence="1 2">
    <name type="scientific">Scylla paramamosain</name>
    <name type="common">Mud crab</name>
    <dbReference type="NCBI Taxonomy" id="85552"/>
    <lineage>
        <taxon>Eukaryota</taxon>
        <taxon>Metazoa</taxon>
        <taxon>Ecdysozoa</taxon>
        <taxon>Arthropoda</taxon>
        <taxon>Crustacea</taxon>
        <taxon>Multicrustacea</taxon>
        <taxon>Malacostraca</taxon>
        <taxon>Eumalacostraca</taxon>
        <taxon>Eucarida</taxon>
        <taxon>Decapoda</taxon>
        <taxon>Pleocyemata</taxon>
        <taxon>Brachyura</taxon>
        <taxon>Eubrachyura</taxon>
        <taxon>Portunoidea</taxon>
        <taxon>Portunidae</taxon>
        <taxon>Portuninae</taxon>
        <taxon>Scylla</taxon>
    </lineage>
</organism>
<dbReference type="EMBL" id="JARAKH010000015">
    <property type="protein sequence ID" value="KAK8396666.1"/>
    <property type="molecule type" value="Genomic_DNA"/>
</dbReference>
<protein>
    <submittedName>
        <fullName evidence="1">Uncharacterized protein</fullName>
    </submittedName>
</protein>
<evidence type="ECO:0000313" key="1">
    <source>
        <dbReference type="EMBL" id="KAK8396666.1"/>
    </source>
</evidence>
<dbReference type="AlphaFoldDB" id="A0AAW0UCM1"/>
<dbReference type="PANTHER" id="PTHR36693:SF1">
    <property type="entry name" value="GH02722P"/>
    <property type="match status" value="1"/>
</dbReference>
<sequence length="367" mass="41307">MSCLSHVEQHPRTQVSEAVRGSHTGYRSAMWCTWGIAGEVHGDTCCSGTILVKVDRMADKMVVMVVVAAAAEQDTCWDVVSIGRTDLVSHRFSMPCYERETCPVKPVAVRGTTDQPNGCVKRDVSDINRCDVDTCTSTCSCGHECLMNGMVGCKKTGESKMKAVHIQTQGLFFAAFLRELQKSLVYRVSVVEQWTCVWRKRYEKTSSNDNRAGAVIQVKLHNSLPHVLDYAWGERMCQCVVERQQLDIMMSWLSTLGGACSALGDHLVDFAERAGAISVKQLEIALRLGDPNMASRCRLYAAISLIQKYRFKLAARIIKQEYLWALSVLPEARDIRLVKMCQGIWTKLRHEKKIYCQKHNFLSTRTI</sequence>
<dbReference type="InterPro" id="IPR032072">
    <property type="entry name" value="DUF4807"/>
</dbReference>
<dbReference type="Proteomes" id="UP001487740">
    <property type="component" value="Unassembled WGS sequence"/>
</dbReference>
<gene>
    <name evidence="1" type="ORF">O3P69_004976</name>
</gene>